<reference evidence="6" key="1">
    <citation type="submission" date="2013-06" db="EMBL/GenBank/DDBJ databases">
        <authorList>
            <person name="Zhao Q."/>
        </authorList>
    </citation>
    <scope>NUCLEOTIDE SEQUENCE</scope>
    <source>
        <strain evidence="6">cv. W1943</strain>
    </source>
</reference>
<evidence type="ECO:0000313" key="6">
    <source>
        <dbReference type="Proteomes" id="UP000008022"/>
    </source>
</evidence>
<sequence>MSSSKLFIGGISYGTDDQSLKEAFANYGEVIEARVIVDRTTGRSRGFGFVTYTSTDEAAAAITGMDGKDLQGRIVRVSYAHDRGSRAGGYGGGGYGGQGTYGGGGGYGGGGYGGQDAYGGRGVGGYSEGGRGYVGGGYGDGNNYGGYNTSGGYNSEGGRGGYSVFEGGHGYGSGGTGYTGGSGGYNSAPGNYSSDNFNQGGAAPGAYEGANYGGGNNYMNNATSDDSTGKLDELLNDLKVDGDGKEDGEGKADGAGLVNEDLKGDDGQDELLQNDFKDEDVSDDYANKRPICDMPLDTPSLCLSKILDQNILVFYIHPFFLLSPLFRPTNSDVLPPVPLEELGEGPARLEQAGQRPPCSEDTTFRVADGHAVLSTDRKDAASGDKRNMRLVST</sequence>
<dbReference type="Proteomes" id="UP000008022">
    <property type="component" value="Unassembled WGS sequence"/>
</dbReference>
<feature type="region of interest" description="Disordered" evidence="3">
    <location>
        <begin position="238"/>
        <end position="269"/>
    </location>
</feature>
<dbReference type="GO" id="GO:0003723">
    <property type="term" value="F:RNA binding"/>
    <property type="evidence" value="ECO:0007669"/>
    <property type="project" value="UniProtKB-UniRule"/>
</dbReference>
<dbReference type="PANTHER" id="PTHR48027">
    <property type="entry name" value="HETEROGENEOUS NUCLEAR RIBONUCLEOPROTEIN 87F-RELATED"/>
    <property type="match status" value="1"/>
</dbReference>
<evidence type="ECO:0000313" key="5">
    <source>
        <dbReference type="EnsemblPlants" id="ORUFI10G05960.1"/>
    </source>
</evidence>
<dbReference type="Gramene" id="ORUFI10G05960.1">
    <property type="protein sequence ID" value="ORUFI10G05960.1"/>
    <property type="gene ID" value="ORUFI10G05960"/>
</dbReference>
<keyword evidence="1 2" id="KW-0694">RNA-binding</keyword>
<dbReference type="STRING" id="4529.A0A0E0QXH8"/>
<dbReference type="SUPFAM" id="SSF54928">
    <property type="entry name" value="RNA-binding domain, RBD"/>
    <property type="match status" value="1"/>
</dbReference>
<dbReference type="OMA" id="MAFANKI"/>
<reference evidence="5" key="2">
    <citation type="submission" date="2015-06" db="UniProtKB">
        <authorList>
            <consortium name="EnsemblPlants"/>
        </authorList>
    </citation>
    <scope>IDENTIFICATION</scope>
</reference>
<protein>
    <recommendedName>
        <fullName evidence="4">RRM domain-containing protein</fullName>
    </recommendedName>
</protein>
<dbReference type="SMART" id="SM00360">
    <property type="entry name" value="RRM"/>
    <property type="match status" value="1"/>
</dbReference>
<feature type="domain" description="RRM" evidence="4">
    <location>
        <begin position="4"/>
        <end position="82"/>
    </location>
</feature>
<accession>A0A0E0QXH8</accession>
<dbReference type="Pfam" id="PF00076">
    <property type="entry name" value="RRM_1"/>
    <property type="match status" value="1"/>
</dbReference>
<name>A0A0E0QXH8_ORYRU</name>
<organism evidence="5 6">
    <name type="scientific">Oryza rufipogon</name>
    <name type="common">Brownbeard rice</name>
    <name type="synonym">Asian wild rice</name>
    <dbReference type="NCBI Taxonomy" id="4529"/>
    <lineage>
        <taxon>Eukaryota</taxon>
        <taxon>Viridiplantae</taxon>
        <taxon>Streptophyta</taxon>
        <taxon>Embryophyta</taxon>
        <taxon>Tracheophyta</taxon>
        <taxon>Spermatophyta</taxon>
        <taxon>Magnoliopsida</taxon>
        <taxon>Liliopsida</taxon>
        <taxon>Poales</taxon>
        <taxon>Poaceae</taxon>
        <taxon>BOP clade</taxon>
        <taxon>Oryzoideae</taxon>
        <taxon>Oryzeae</taxon>
        <taxon>Oryzinae</taxon>
        <taxon>Oryza</taxon>
    </lineage>
</organism>
<dbReference type="eggNOG" id="KOG0118">
    <property type="taxonomic scope" value="Eukaryota"/>
</dbReference>
<dbReference type="Gene3D" id="3.30.70.330">
    <property type="match status" value="1"/>
</dbReference>
<proteinExistence type="predicted"/>
<keyword evidence="6" id="KW-1185">Reference proteome</keyword>
<dbReference type="InterPro" id="IPR048289">
    <property type="entry name" value="RRM2_NsCP33-like"/>
</dbReference>
<evidence type="ECO:0000256" key="1">
    <source>
        <dbReference type="ARBA" id="ARBA00022884"/>
    </source>
</evidence>
<dbReference type="EnsemblPlants" id="ORUFI10G05960.1">
    <property type="protein sequence ID" value="ORUFI10G05960.1"/>
    <property type="gene ID" value="ORUFI10G05960"/>
</dbReference>
<dbReference type="InterPro" id="IPR035979">
    <property type="entry name" value="RBD_domain_sf"/>
</dbReference>
<dbReference type="PROSITE" id="PS50102">
    <property type="entry name" value="RRM"/>
    <property type="match status" value="1"/>
</dbReference>
<dbReference type="AlphaFoldDB" id="A0A0E0QXH8"/>
<dbReference type="CDD" id="cd21608">
    <property type="entry name" value="RRM2_NsCP33_like"/>
    <property type="match status" value="1"/>
</dbReference>
<feature type="compositionally biased region" description="Basic and acidic residues" evidence="3">
    <location>
        <begin position="238"/>
        <end position="252"/>
    </location>
</feature>
<dbReference type="InterPro" id="IPR012677">
    <property type="entry name" value="Nucleotide-bd_a/b_plait_sf"/>
</dbReference>
<dbReference type="InterPro" id="IPR052462">
    <property type="entry name" value="SLIRP/GR-RBP-like"/>
</dbReference>
<evidence type="ECO:0000256" key="3">
    <source>
        <dbReference type="SAM" id="MobiDB-lite"/>
    </source>
</evidence>
<evidence type="ECO:0000259" key="4">
    <source>
        <dbReference type="PROSITE" id="PS50102"/>
    </source>
</evidence>
<dbReference type="InterPro" id="IPR000504">
    <property type="entry name" value="RRM_dom"/>
</dbReference>
<evidence type="ECO:0000256" key="2">
    <source>
        <dbReference type="PROSITE-ProRule" id="PRU00176"/>
    </source>
</evidence>